<dbReference type="AlphaFoldDB" id="A0A6M1KXH8"/>
<keyword evidence="2" id="KW-0489">Methyltransferase</keyword>
<dbReference type="GO" id="GO:0008168">
    <property type="term" value="F:methyltransferase activity"/>
    <property type="evidence" value="ECO:0007669"/>
    <property type="project" value="UniProtKB-KW"/>
</dbReference>
<evidence type="ECO:0000313" key="3">
    <source>
        <dbReference type="Proteomes" id="UP000478148"/>
    </source>
</evidence>
<proteinExistence type="predicted"/>
<comment type="caution">
    <text evidence="2">The sequence shown here is derived from an EMBL/GenBank/DDBJ whole genome shotgun (WGS) entry which is preliminary data.</text>
</comment>
<protein>
    <submittedName>
        <fullName evidence="2">Class I SAM-dependent methyltransferase</fullName>
    </submittedName>
</protein>
<dbReference type="Pfam" id="PF13649">
    <property type="entry name" value="Methyltransf_25"/>
    <property type="match status" value="1"/>
</dbReference>
<gene>
    <name evidence="2" type="ORF">ENC19_13515</name>
</gene>
<sequence length="241" mass="25647">MNGDEYHDSGEFLDLLSLDAWQALRDPVRSALAGAAPQAGPIVDLGAGSGLGTLLIAEVLPAARILAVEPSAVQRAALLCRLGPIPELRERVTVVAAAAQDVPLPDRIGGAVAMNMIGHLAPPARRELWGRLRDKLADGAPLVVNAQPPAEPMEIPEAEFVRVRVGDHTYVGNGAAQPDGPDTLRWRMRYRVLDQDGQPVREVTAAYRWYVVSPEAIIAELSAAGLDAVVGPMDVVRAVAR</sequence>
<dbReference type="Proteomes" id="UP000478148">
    <property type="component" value="Unassembled WGS sequence"/>
</dbReference>
<evidence type="ECO:0000259" key="1">
    <source>
        <dbReference type="Pfam" id="PF13649"/>
    </source>
</evidence>
<dbReference type="Gene3D" id="3.40.50.150">
    <property type="entry name" value="Vaccinia Virus protein VP39"/>
    <property type="match status" value="1"/>
</dbReference>
<accession>A0A6M1KXH8</accession>
<feature type="domain" description="Methyltransferase" evidence="1">
    <location>
        <begin position="42"/>
        <end position="138"/>
    </location>
</feature>
<keyword evidence="3" id="KW-1185">Reference proteome</keyword>
<organism evidence="2 3">
    <name type="scientific">Verrucosispora sioxanthis</name>
    <dbReference type="NCBI Taxonomy" id="2499994"/>
    <lineage>
        <taxon>Bacteria</taxon>
        <taxon>Bacillati</taxon>
        <taxon>Actinomycetota</taxon>
        <taxon>Actinomycetes</taxon>
        <taxon>Micromonosporales</taxon>
        <taxon>Micromonosporaceae</taxon>
        <taxon>Micromonospora</taxon>
    </lineage>
</organism>
<dbReference type="InterPro" id="IPR041698">
    <property type="entry name" value="Methyltransf_25"/>
</dbReference>
<dbReference type="GO" id="GO:0032259">
    <property type="term" value="P:methylation"/>
    <property type="evidence" value="ECO:0007669"/>
    <property type="project" value="UniProtKB-KW"/>
</dbReference>
<dbReference type="CDD" id="cd02440">
    <property type="entry name" value="AdoMet_MTases"/>
    <property type="match status" value="1"/>
</dbReference>
<name>A0A6M1KXH8_9ACTN</name>
<keyword evidence="2" id="KW-0808">Transferase</keyword>
<dbReference type="SUPFAM" id="SSF53335">
    <property type="entry name" value="S-adenosyl-L-methionine-dependent methyltransferases"/>
    <property type="match status" value="1"/>
</dbReference>
<evidence type="ECO:0000313" key="2">
    <source>
        <dbReference type="EMBL" id="NGM13606.1"/>
    </source>
</evidence>
<reference evidence="2 3" key="1">
    <citation type="submission" date="2020-02" db="EMBL/GenBank/DDBJ databases">
        <title>Draft Genome Sequence of Verrucosispora sp. Strain CWR15, Isolated from Gulf of Mexico Sponge.</title>
        <authorList>
            <person name="Kennedy S.J."/>
            <person name="Cella E."/>
            <person name="Azarian T."/>
            <person name="Baker B.J."/>
            <person name="Shaw L.N."/>
        </authorList>
    </citation>
    <scope>NUCLEOTIDE SEQUENCE [LARGE SCALE GENOMIC DNA]</scope>
    <source>
        <strain evidence="2 3">CWR15</strain>
    </source>
</reference>
<dbReference type="EMBL" id="SAIY01000004">
    <property type="protein sequence ID" value="NGM13606.1"/>
    <property type="molecule type" value="Genomic_DNA"/>
</dbReference>
<dbReference type="InterPro" id="IPR029063">
    <property type="entry name" value="SAM-dependent_MTases_sf"/>
</dbReference>